<name>A0ABQ5JM61_9LACO</name>
<keyword evidence="2" id="KW-1185">Reference proteome</keyword>
<comment type="caution">
    <text evidence="1">The sequence shown here is derived from an EMBL/GenBank/DDBJ whole genome shotgun (WGS) entry which is preliminary data.</text>
</comment>
<protein>
    <submittedName>
        <fullName evidence="1">Uncharacterized protein</fullName>
    </submittedName>
</protein>
<evidence type="ECO:0000313" key="1">
    <source>
        <dbReference type="EMBL" id="GKT05230.1"/>
    </source>
</evidence>
<gene>
    <name evidence="1" type="ORF">JCM31185_05190</name>
</gene>
<dbReference type="EMBL" id="BQXO01000001">
    <property type="protein sequence ID" value="GKT05230.1"/>
    <property type="molecule type" value="Genomic_DNA"/>
</dbReference>
<accession>A0ABQ5JM61</accession>
<dbReference type="Proteomes" id="UP001628078">
    <property type="component" value="Unassembled WGS sequence"/>
</dbReference>
<sequence length="192" mass="22094">MNLWQSLRVQSQRLDQNQIITISGIPTGLTANSLKEIIPFNQFPSAEDLASANENSFNELITNFLATSLDYPFSFEQILAGVKLIISLGGTQLFAVDKHEDYVIFWPYLLGHFTVTHHFDEGFYFAMIKQNRQVLIPISPMAIRLENGLLIRDQDQLDREVKERYMLGFNLYAIGLVRFEEFQILNQLSYAP</sequence>
<evidence type="ECO:0000313" key="2">
    <source>
        <dbReference type="Proteomes" id="UP001628078"/>
    </source>
</evidence>
<organism evidence="1 2">
    <name type="scientific">Furfurilactobacillus curtus</name>
    <dbReference type="NCBI Taxonomy" id="1746200"/>
    <lineage>
        <taxon>Bacteria</taxon>
        <taxon>Bacillati</taxon>
        <taxon>Bacillota</taxon>
        <taxon>Bacilli</taxon>
        <taxon>Lactobacillales</taxon>
        <taxon>Lactobacillaceae</taxon>
        <taxon>Furfurilactobacillus</taxon>
    </lineage>
</organism>
<proteinExistence type="predicted"/>
<reference evidence="1 2" key="1">
    <citation type="submission" date="2022-03" db="EMBL/GenBank/DDBJ databases">
        <title>Draft genome sequence of Furfurilactobacillus curtus JCM 31185.</title>
        <authorList>
            <person name="Suzuki S."/>
            <person name="Endo A."/>
            <person name="Kajikawa A."/>
        </authorList>
    </citation>
    <scope>NUCLEOTIDE SEQUENCE [LARGE SCALE GENOMIC DNA]</scope>
    <source>
        <strain evidence="1 2">JCM 31185</strain>
    </source>
</reference>